<evidence type="ECO:0000313" key="2">
    <source>
        <dbReference type="Proteomes" id="UP001209694"/>
    </source>
</evidence>
<protein>
    <submittedName>
        <fullName evidence="1">Uncharacterized protein</fullName>
    </submittedName>
</protein>
<proteinExistence type="predicted"/>
<gene>
    <name evidence="1" type="ORF">ND810_17820</name>
</gene>
<comment type="caution">
    <text evidence="1">The sequence shown here is derived from an EMBL/GenBank/DDBJ whole genome shotgun (WGS) entry which is preliminary data.</text>
</comment>
<name>A0AAW5VE20_9LEPT</name>
<dbReference type="EMBL" id="JAMQQD010000009">
    <property type="protein sequence ID" value="MCW7517029.1"/>
    <property type="molecule type" value="Genomic_DNA"/>
</dbReference>
<dbReference type="Proteomes" id="UP001209694">
    <property type="component" value="Unassembled WGS sequence"/>
</dbReference>
<reference evidence="1" key="1">
    <citation type="submission" date="2022-06" db="EMBL/GenBank/DDBJ databases">
        <title>Leptospira isolates from biofilms formed at urban environments.</title>
        <authorList>
            <person name="Ribeiro P.S."/>
            <person name="Sousa T."/>
            <person name="Carvalho N."/>
            <person name="Aburjaile F."/>
            <person name="Neves F."/>
            <person name="Oliveira D."/>
            <person name="Blanco L."/>
            <person name="Lima J."/>
            <person name="Costa F."/>
            <person name="Brenig B."/>
            <person name="Soares S."/>
            <person name="Ramos R."/>
            <person name="Goes-Neto A."/>
            <person name="Matiuzzi M."/>
            <person name="Azevedo V."/>
            <person name="Ristow P."/>
        </authorList>
    </citation>
    <scope>NUCLEOTIDE SEQUENCE</scope>
    <source>
        <strain evidence="1">VSF7</strain>
    </source>
</reference>
<dbReference type="AlphaFoldDB" id="A0AAW5VE20"/>
<dbReference type="RefSeq" id="WP_265356467.1">
    <property type="nucleotide sequence ID" value="NZ_JAMQPS010000008.1"/>
</dbReference>
<accession>A0AAW5VE20</accession>
<evidence type="ECO:0000313" key="1">
    <source>
        <dbReference type="EMBL" id="MCW7517029.1"/>
    </source>
</evidence>
<organism evidence="1 2">
    <name type="scientific">Leptospira levettii</name>
    <dbReference type="NCBI Taxonomy" id="2023178"/>
    <lineage>
        <taxon>Bacteria</taxon>
        <taxon>Pseudomonadati</taxon>
        <taxon>Spirochaetota</taxon>
        <taxon>Spirochaetia</taxon>
        <taxon>Leptospirales</taxon>
        <taxon>Leptospiraceae</taxon>
        <taxon>Leptospira</taxon>
    </lineage>
</organism>
<sequence>MKQLHIGITGSRDGITQAQVEAFVTELSKYDEIKLHHGDCVGVDEGIHKILLDDKKENPKVIEIYIHPPTDNKQRAFCQKKYETKVWHLGYDSFCKENGNSCEVVLT</sequence>